<evidence type="ECO:0000256" key="1">
    <source>
        <dbReference type="SAM" id="MobiDB-lite"/>
    </source>
</evidence>
<accession>A0ABW1FC20</accession>
<sequence>MDDDAVQLPAHLTVRVGPTDDPVAAVVGLEAWESREKYPRLMMMPPVFGSLERVGPSAWRILDFHSTTPQMARDDLGHRFRCWARTEPGHPFAASWDITAEERAAYTAAYRRMDWEALDEIAVAGREYRIFRAEQVLRSGPEGIEPPRPTDPDPAEVGKGHRAPSRVRGFVIDPTAAVTLVDGILRLDMTALVPAGHGIPEDVRADARLASHLYPNVLVLPVHCAVAEYGKGRWAPMTAACESPQAARDSLAAYLRDFAPRMLPRLTADERARYAAAADRLDAERGHELSAGERRFRLVRVEPVVRLGPDGPELPRTSDWDPDLPVKLQEQRDREAGISYDDDHENDDGESDGGGEDDGGGDGDGDDGGGAGALGGD</sequence>
<organism evidence="2 3">
    <name type="scientific">Kitasatospora aburaviensis</name>
    <dbReference type="NCBI Taxonomy" id="67265"/>
    <lineage>
        <taxon>Bacteria</taxon>
        <taxon>Bacillati</taxon>
        <taxon>Actinomycetota</taxon>
        <taxon>Actinomycetes</taxon>
        <taxon>Kitasatosporales</taxon>
        <taxon>Streptomycetaceae</taxon>
        <taxon>Kitasatospora</taxon>
    </lineage>
</organism>
<keyword evidence="3" id="KW-1185">Reference proteome</keyword>
<dbReference type="RefSeq" id="WP_313767173.1">
    <property type="nucleotide sequence ID" value="NZ_BAAAVH010000031.1"/>
</dbReference>
<evidence type="ECO:0000313" key="3">
    <source>
        <dbReference type="Proteomes" id="UP001596067"/>
    </source>
</evidence>
<feature type="compositionally biased region" description="Acidic residues" evidence="1">
    <location>
        <begin position="340"/>
        <end position="367"/>
    </location>
</feature>
<gene>
    <name evidence="2" type="ORF">ACFP0N_38715</name>
</gene>
<feature type="region of interest" description="Disordered" evidence="1">
    <location>
        <begin position="139"/>
        <end position="162"/>
    </location>
</feature>
<dbReference type="InterPro" id="IPR045998">
    <property type="entry name" value="DUF5954"/>
</dbReference>
<dbReference type="EMBL" id="JBHSOD010000102">
    <property type="protein sequence ID" value="MFC5890901.1"/>
    <property type="molecule type" value="Genomic_DNA"/>
</dbReference>
<protein>
    <submittedName>
        <fullName evidence="2">DUF5954 family protein</fullName>
    </submittedName>
</protein>
<dbReference type="Proteomes" id="UP001596067">
    <property type="component" value="Unassembled WGS sequence"/>
</dbReference>
<feature type="region of interest" description="Disordered" evidence="1">
    <location>
        <begin position="306"/>
        <end position="377"/>
    </location>
</feature>
<proteinExistence type="predicted"/>
<feature type="compositionally biased region" description="Gly residues" evidence="1">
    <location>
        <begin position="368"/>
        <end position="377"/>
    </location>
</feature>
<dbReference type="Pfam" id="PF19379">
    <property type="entry name" value="DUF5954"/>
    <property type="match status" value="1"/>
</dbReference>
<reference evidence="3" key="1">
    <citation type="journal article" date="2019" name="Int. J. Syst. Evol. Microbiol.">
        <title>The Global Catalogue of Microorganisms (GCM) 10K type strain sequencing project: providing services to taxonomists for standard genome sequencing and annotation.</title>
        <authorList>
            <consortium name="The Broad Institute Genomics Platform"/>
            <consortium name="The Broad Institute Genome Sequencing Center for Infectious Disease"/>
            <person name="Wu L."/>
            <person name="Ma J."/>
        </authorList>
    </citation>
    <scope>NUCLEOTIDE SEQUENCE [LARGE SCALE GENOMIC DNA]</scope>
    <source>
        <strain evidence="3">CGMCC 4.1469</strain>
    </source>
</reference>
<evidence type="ECO:0000313" key="2">
    <source>
        <dbReference type="EMBL" id="MFC5890901.1"/>
    </source>
</evidence>
<comment type="caution">
    <text evidence="2">The sequence shown here is derived from an EMBL/GenBank/DDBJ whole genome shotgun (WGS) entry which is preliminary data.</text>
</comment>
<name>A0ABW1FC20_9ACTN</name>
<feature type="compositionally biased region" description="Basic and acidic residues" evidence="1">
    <location>
        <begin position="148"/>
        <end position="159"/>
    </location>
</feature>